<dbReference type="GO" id="GO:0006412">
    <property type="term" value="P:translation"/>
    <property type="evidence" value="ECO:0007669"/>
    <property type="project" value="InterPro"/>
</dbReference>
<dbReference type="Proteomes" id="UP000183952">
    <property type="component" value="Unassembled WGS sequence"/>
</dbReference>
<dbReference type="PANTHER" id="PTHR13184:SF5">
    <property type="entry name" value="METHYLTRANSFERASE-LIKE PROTEIN 17, MITOCHONDRIAL"/>
    <property type="match status" value="1"/>
</dbReference>
<evidence type="ECO:0000313" key="5">
    <source>
        <dbReference type="EMBL" id="SHK48258.1"/>
    </source>
</evidence>
<reference evidence="5 6" key="1">
    <citation type="submission" date="2016-11" db="EMBL/GenBank/DDBJ databases">
        <authorList>
            <person name="Jaros S."/>
            <person name="Januszkiewicz K."/>
            <person name="Wedrychowicz H."/>
        </authorList>
    </citation>
    <scope>NUCLEOTIDE SEQUENCE [LARGE SCALE GENOMIC DNA]</scope>
    <source>
        <strain evidence="5 6">DSM 3090</strain>
    </source>
</reference>
<proteinExistence type="predicted"/>
<dbReference type="InterPro" id="IPR015324">
    <property type="entry name" value="Ribosomal_Rsm22-like"/>
</dbReference>
<organism evidence="5 6">
    <name type="scientific">Hathewaya proteolytica DSM 3090</name>
    <dbReference type="NCBI Taxonomy" id="1121331"/>
    <lineage>
        <taxon>Bacteria</taxon>
        <taxon>Bacillati</taxon>
        <taxon>Bacillota</taxon>
        <taxon>Clostridia</taxon>
        <taxon>Eubacteriales</taxon>
        <taxon>Clostridiaceae</taxon>
        <taxon>Hathewaya</taxon>
    </lineage>
</organism>
<dbReference type="GO" id="GO:0015935">
    <property type="term" value="C:small ribosomal subunit"/>
    <property type="evidence" value="ECO:0007669"/>
    <property type="project" value="TreeGrafter"/>
</dbReference>
<dbReference type="InterPro" id="IPR029063">
    <property type="entry name" value="SAM-dependent_MTases_sf"/>
</dbReference>
<name>A0A1M6SUK9_9CLOT</name>
<keyword evidence="5" id="KW-0689">Ribosomal protein</keyword>
<accession>A0A1M6SUK9</accession>
<dbReference type="STRING" id="1121331.SAMN02745248_02646"/>
<dbReference type="Pfam" id="PF09243">
    <property type="entry name" value="Rsm22"/>
    <property type="match status" value="1"/>
</dbReference>
<dbReference type="GO" id="GO:0046872">
    <property type="term" value="F:metal ion binding"/>
    <property type="evidence" value="ECO:0007669"/>
    <property type="project" value="UniProtKB-KW"/>
</dbReference>
<evidence type="ECO:0000256" key="4">
    <source>
        <dbReference type="ARBA" id="ARBA00023014"/>
    </source>
</evidence>
<keyword evidence="5" id="KW-0489">Methyltransferase</keyword>
<keyword evidence="4" id="KW-0411">Iron-sulfur</keyword>
<dbReference type="AlphaFoldDB" id="A0A1M6SUK9"/>
<dbReference type="GO" id="GO:0051536">
    <property type="term" value="F:iron-sulfur cluster binding"/>
    <property type="evidence" value="ECO:0007669"/>
    <property type="project" value="UniProtKB-KW"/>
</dbReference>
<gene>
    <name evidence="5" type="ORF">SAMN02745248_02646</name>
</gene>
<dbReference type="RefSeq" id="WP_072904531.1">
    <property type="nucleotide sequence ID" value="NZ_FRAD01000031.1"/>
</dbReference>
<dbReference type="GO" id="GO:0008168">
    <property type="term" value="F:methyltransferase activity"/>
    <property type="evidence" value="ECO:0007669"/>
    <property type="project" value="UniProtKB-KW"/>
</dbReference>
<dbReference type="SUPFAM" id="SSF53335">
    <property type="entry name" value="S-adenosyl-L-methionine-dependent methyltransferases"/>
    <property type="match status" value="1"/>
</dbReference>
<keyword evidence="6" id="KW-1185">Reference proteome</keyword>
<protein>
    <submittedName>
        <fullName evidence="5">Ribosomal protein RSM22 (Predicted rRNA methylase)</fullName>
    </submittedName>
</protein>
<dbReference type="GO" id="GO:0003735">
    <property type="term" value="F:structural constituent of ribosome"/>
    <property type="evidence" value="ECO:0007669"/>
    <property type="project" value="TreeGrafter"/>
</dbReference>
<sequence>MIPEELQQALYSITQGLSRDQVAKDAENISHRYRNQSGKGKRLLTESTEAVAYALARMPATYGAVDFVFRQVFQQLHEDVTFHDMIDVGAGTGTVAWVMSQYAELSGGIACLEREKVMRDTANALGKYGSDNVKNAKWIAYDIVTDGLKCNADVVTASYVLNELCDEHRDRAVEKLWAATKKVLIIIEPGTPVGFNNIKKIRSQLIEKGATVIAPCVHCNECTKNEEDWCHFTARVGRTTIHRELKGGQCSYEDEKFSYIALAKEPCLIKPYKEGEGRILRHPQVRKGHILMELCTTQGIINATISKKDGEIYKETKKLNQGDKIFYKIC</sequence>
<evidence type="ECO:0000256" key="1">
    <source>
        <dbReference type="ARBA" id="ARBA00022723"/>
    </source>
</evidence>
<keyword evidence="3" id="KW-0408">Iron</keyword>
<keyword evidence="1" id="KW-0479">Metal-binding</keyword>
<evidence type="ECO:0000256" key="2">
    <source>
        <dbReference type="ARBA" id="ARBA00022946"/>
    </source>
</evidence>
<evidence type="ECO:0000256" key="3">
    <source>
        <dbReference type="ARBA" id="ARBA00023004"/>
    </source>
</evidence>
<keyword evidence="5" id="KW-0808">Transferase</keyword>
<dbReference type="OrthoDB" id="9799639at2"/>
<keyword evidence="5" id="KW-0687">Ribonucleoprotein</keyword>
<dbReference type="InterPro" id="IPR052571">
    <property type="entry name" value="Mt_RNA_Methyltransferase"/>
</dbReference>
<keyword evidence="2" id="KW-0809">Transit peptide</keyword>
<dbReference type="GO" id="GO:0032259">
    <property type="term" value="P:methylation"/>
    <property type="evidence" value="ECO:0007669"/>
    <property type="project" value="UniProtKB-KW"/>
</dbReference>
<dbReference type="EMBL" id="FRAD01000031">
    <property type="protein sequence ID" value="SHK48258.1"/>
    <property type="molecule type" value="Genomic_DNA"/>
</dbReference>
<evidence type="ECO:0000313" key="6">
    <source>
        <dbReference type="Proteomes" id="UP000183952"/>
    </source>
</evidence>
<dbReference type="PANTHER" id="PTHR13184">
    <property type="entry name" value="37S RIBOSOMAL PROTEIN S22"/>
    <property type="match status" value="1"/>
</dbReference>
<dbReference type="Gene3D" id="3.40.50.150">
    <property type="entry name" value="Vaccinia Virus protein VP39"/>
    <property type="match status" value="1"/>
</dbReference>